<feature type="transmembrane region" description="Helical" evidence="1">
    <location>
        <begin position="12"/>
        <end position="32"/>
    </location>
</feature>
<evidence type="ECO:0000256" key="1">
    <source>
        <dbReference type="SAM" id="Phobius"/>
    </source>
</evidence>
<protein>
    <recommendedName>
        <fullName evidence="4">DUF116 domain-containing protein</fullName>
    </recommendedName>
</protein>
<dbReference type="AlphaFoldDB" id="A0A1M4ZR47"/>
<name>A0A1M4ZR47_9THEO</name>
<keyword evidence="3" id="KW-1185">Reference proteome</keyword>
<keyword evidence="1" id="KW-1133">Transmembrane helix</keyword>
<evidence type="ECO:0000313" key="2">
    <source>
        <dbReference type="EMBL" id="SHF20277.1"/>
    </source>
</evidence>
<dbReference type="PIRSF" id="PIRSF006594">
    <property type="entry name" value="UCP006594"/>
    <property type="match status" value="1"/>
</dbReference>
<dbReference type="Proteomes" id="UP000184088">
    <property type="component" value="Unassembled WGS sequence"/>
</dbReference>
<dbReference type="PANTHER" id="PTHR43801:SF1">
    <property type="entry name" value="POLYPRENYL SYNTHETASE"/>
    <property type="match status" value="1"/>
</dbReference>
<accession>A0A1M4ZR47</accession>
<evidence type="ECO:0008006" key="4">
    <source>
        <dbReference type="Google" id="ProtNLM"/>
    </source>
</evidence>
<gene>
    <name evidence="2" type="ORF">SAMN02746089_01477</name>
</gene>
<keyword evidence="1" id="KW-0472">Membrane</keyword>
<dbReference type="InterPro" id="IPR002829">
    <property type="entry name" value="DUF116"/>
</dbReference>
<dbReference type="STRING" id="1121256.SAMN02746089_01477"/>
<sequence length="251" mass="27599">MMLAKKRILLGIALGIALVLGAAGIALIYLLLRGNIYIYKAAMAIAVILLFAVMLTLFISLSILIFALISKKPSSFIRNFASKLLSTVFSVVMPVCRFLKLDIERVQASYAEINNTIIRSNRIYVQPKDILILAPHCLQWSGCNRRITVDVKNCARCGKCAVAGLLDISEKYGVKLTIATGGTLARKKVQEYRPMAIVAIACERDLSSGIQDVNVIPVLGILNERPYGPCFNTTVNLSSVEEAVKFFLKEE</sequence>
<organism evidence="2 3">
    <name type="scientific">Caldanaerobius fijiensis DSM 17918</name>
    <dbReference type="NCBI Taxonomy" id="1121256"/>
    <lineage>
        <taxon>Bacteria</taxon>
        <taxon>Bacillati</taxon>
        <taxon>Bacillota</taxon>
        <taxon>Clostridia</taxon>
        <taxon>Thermoanaerobacterales</taxon>
        <taxon>Thermoanaerobacteraceae</taxon>
        <taxon>Caldanaerobius</taxon>
    </lineage>
</organism>
<dbReference type="PANTHER" id="PTHR43801">
    <property type="entry name" value="NUCLEOTIDE-BINDING PROTEIN-RELATED"/>
    <property type="match status" value="1"/>
</dbReference>
<reference evidence="2 3" key="1">
    <citation type="submission" date="2016-11" db="EMBL/GenBank/DDBJ databases">
        <authorList>
            <person name="Jaros S."/>
            <person name="Januszkiewicz K."/>
            <person name="Wedrychowicz H."/>
        </authorList>
    </citation>
    <scope>NUCLEOTIDE SEQUENCE [LARGE SCALE GENOMIC DNA]</scope>
    <source>
        <strain evidence="2 3">DSM 17918</strain>
    </source>
</reference>
<evidence type="ECO:0000313" key="3">
    <source>
        <dbReference type="Proteomes" id="UP000184088"/>
    </source>
</evidence>
<dbReference type="Pfam" id="PF01976">
    <property type="entry name" value="DUF116"/>
    <property type="match status" value="1"/>
</dbReference>
<feature type="transmembrane region" description="Helical" evidence="1">
    <location>
        <begin position="38"/>
        <end position="69"/>
    </location>
</feature>
<proteinExistence type="predicted"/>
<keyword evidence="1" id="KW-0812">Transmembrane</keyword>
<dbReference type="EMBL" id="FQVH01000014">
    <property type="protein sequence ID" value="SHF20277.1"/>
    <property type="molecule type" value="Genomic_DNA"/>
</dbReference>